<evidence type="ECO:0000313" key="1">
    <source>
        <dbReference type="EMBL" id="MUF05775.1"/>
    </source>
</evidence>
<dbReference type="Proteomes" id="UP000438196">
    <property type="component" value="Unassembled WGS sequence"/>
</dbReference>
<dbReference type="AlphaFoldDB" id="A0A6I3W6A5"/>
<gene>
    <name evidence="1" type="ORF">GNF76_15585</name>
</gene>
<dbReference type="RefSeq" id="WP_155584036.1">
    <property type="nucleotide sequence ID" value="NZ_JBHSTH010000017.1"/>
</dbReference>
<comment type="caution">
    <text evidence="1">The sequence shown here is derived from an EMBL/GenBank/DDBJ whole genome shotgun (WGS) entry which is preliminary data.</text>
</comment>
<organism evidence="1 2">
    <name type="scientific">Pseudomonas spelaei</name>
    <dbReference type="NCBI Taxonomy" id="1055469"/>
    <lineage>
        <taxon>Bacteria</taxon>
        <taxon>Pseudomonadati</taxon>
        <taxon>Pseudomonadota</taxon>
        <taxon>Gammaproteobacteria</taxon>
        <taxon>Pseudomonadales</taxon>
        <taxon>Pseudomonadaceae</taxon>
        <taxon>Pseudomonas</taxon>
    </lineage>
</organism>
<dbReference type="EMBL" id="WNNK01000012">
    <property type="protein sequence ID" value="MUF05775.1"/>
    <property type="molecule type" value="Genomic_DNA"/>
</dbReference>
<protein>
    <submittedName>
        <fullName evidence="1">Uncharacterized protein</fullName>
    </submittedName>
</protein>
<reference evidence="1 2" key="1">
    <citation type="submission" date="2019-11" db="EMBL/GenBank/DDBJ databases">
        <title>Pseudomonas karstica sp. nov. and Pseudomonas spelaei sp. nov. from karst caves.</title>
        <authorList>
            <person name="Zeman M."/>
        </authorList>
    </citation>
    <scope>NUCLEOTIDE SEQUENCE [LARGE SCALE GENOMIC DNA]</scope>
    <source>
        <strain evidence="1 2">CCM 7893</strain>
    </source>
</reference>
<keyword evidence="2" id="KW-1185">Reference proteome</keyword>
<name>A0A6I3W6A5_9PSED</name>
<evidence type="ECO:0000313" key="2">
    <source>
        <dbReference type="Proteomes" id="UP000438196"/>
    </source>
</evidence>
<sequence>MTRIFKLSENIYQAVDSVLRHGYAALEGTESSAVPYAKKVLNALSVYPEVSAITSFRLTAKQGYLYFVYDTNKLKHEKVISLIDAVDLRS</sequence>
<proteinExistence type="predicted"/>
<dbReference type="OrthoDB" id="6024854at2"/>
<accession>A0A6I3W6A5</accession>